<proteinExistence type="predicted"/>
<feature type="region of interest" description="Disordered" evidence="5">
    <location>
        <begin position="346"/>
        <end position="383"/>
    </location>
</feature>
<dbReference type="AlphaFoldDB" id="A0A485L260"/>
<reference evidence="7" key="2">
    <citation type="submission" date="2019-06" db="EMBL/GenBank/DDBJ databases">
        <title>Genomics analysis of Aphanomyces spp. identifies a new class of oomycete effector associated with host adaptation.</title>
        <authorList>
            <person name="Gaulin E."/>
        </authorList>
    </citation>
    <scope>NUCLEOTIDE SEQUENCE</scope>
    <source>
        <strain evidence="7">CBS 578.67</strain>
    </source>
</reference>
<reference evidence="8 9" key="1">
    <citation type="submission" date="2019-03" db="EMBL/GenBank/DDBJ databases">
        <authorList>
            <person name="Gaulin E."/>
            <person name="Dumas B."/>
        </authorList>
    </citation>
    <scope>NUCLEOTIDE SEQUENCE [LARGE SCALE GENOMIC DNA]</scope>
    <source>
        <strain evidence="8">CBS 568.67</strain>
    </source>
</reference>
<dbReference type="InterPro" id="IPR017455">
    <property type="entry name" value="Znf_FYVE-rel"/>
</dbReference>
<sequence>MARLPLSHPFFDTPTLSPDARQMLIAEAKQASEDTVAQMHAMASCPVYNEMHHAKTGRRLTMRLGHDIVNPKLLCLMGQTQVSSTVDAIADFYHANTIQQTYEHVVGTNTLDRTCLYPLAHRHQVPNAPLHYMALNWLALQMPSVIADRDFCVLECHDEFIDAHTHCRGWIRSLHSVALATCPPLDEKYGVTRATMVRSGQIFVENALDPHVLDMVTIATLDLRGVVAHDIHLAVLVQIVQESLNVDEYFRTVNLSHCRLLAVPSPLHKAYSCACCEVTFKTSLFSSVKRHLCRICGHTVCEDCSDLWDLMYKKPIRVCVSCVDRAKEPSKESIVIPTTYYPGSPQSVVTSQSDGSNHHDSVASDDLDGPILQHRPHASSSVEDIHGKIDQLLEESGKPPLPRTNSQKVILFDSSKMLAPPSSSSSDDQAAATASSLKLRELLRTTDSNYDPEAVKKMEAMLSM</sequence>
<keyword evidence="2 4" id="KW-0863">Zinc-finger</keyword>
<dbReference type="InterPro" id="IPR013083">
    <property type="entry name" value="Znf_RING/FYVE/PHD"/>
</dbReference>
<evidence type="ECO:0000313" key="8">
    <source>
        <dbReference type="EMBL" id="VFT91610.1"/>
    </source>
</evidence>
<evidence type="ECO:0000256" key="4">
    <source>
        <dbReference type="PROSITE-ProRule" id="PRU00091"/>
    </source>
</evidence>
<dbReference type="GO" id="GO:0008270">
    <property type="term" value="F:zinc ion binding"/>
    <property type="evidence" value="ECO:0007669"/>
    <property type="project" value="UniProtKB-KW"/>
</dbReference>
<keyword evidence="1" id="KW-0479">Metal-binding</keyword>
<dbReference type="SMART" id="SM00064">
    <property type="entry name" value="FYVE"/>
    <property type="match status" value="1"/>
</dbReference>
<evidence type="ECO:0000313" key="7">
    <source>
        <dbReference type="EMBL" id="KAF0694339.1"/>
    </source>
</evidence>
<dbReference type="Proteomes" id="UP000332933">
    <property type="component" value="Unassembled WGS sequence"/>
</dbReference>
<evidence type="ECO:0000259" key="6">
    <source>
        <dbReference type="PROSITE" id="PS50178"/>
    </source>
</evidence>
<dbReference type="OrthoDB" id="60297at2759"/>
<dbReference type="InterPro" id="IPR052727">
    <property type="entry name" value="Rab4/Rab5_effector"/>
</dbReference>
<evidence type="ECO:0000256" key="5">
    <source>
        <dbReference type="SAM" id="MobiDB-lite"/>
    </source>
</evidence>
<dbReference type="EMBL" id="VJMH01005575">
    <property type="protein sequence ID" value="KAF0694339.1"/>
    <property type="molecule type" value="Genomic_DNA"/>
</dbReference>
<gene>
    <name evidence="8" type="primary">Aste57867_14792</name>
    <name evidence="7" type="ORF">As57867_014737</name>
    <name evidence="8" type="ORF">ASTE57867_14792</name>
</gene>
<dbReference type="PANTHER" id="PTHR13510">
    <property type="entry name" value="FYVE-FINGER-CONTAINING RAB5 EFFECTOR PROTEIN RABENOSYN-5-RELATED"/>
    <property type="match status" value="1"/>
</dbReference>
<protein>
    <submittedName>
        <fullName evidence="8">Aste57867_14792 protein</fullName>
    </submittedName>
</protein>
<dbReference type="InterPro" id="IPR011011">
    <property type="entry name" value="Znf_FYVE_PHD"/>
</dbReference>
<dbReference type="SUPFAM" id="SSF57903">
    <property type="entry name" value="FYVE/PHD zinc finger"/>
    <property type="match status" value="1"/>
</dbReference>
<evidence type="ECO:0000256" key="1">
    <source>
        <dbReference type="ARBA" id="ARBA00022723"/>
    </source>
</evidence>
<dbReference type="PROSITE" id="PS50178">
    <property type="entry name" value="ZF_FYVE"/>
    <property type="match status" value="1"/>
</dbReference>
<dbReference type="InterPro" id="IPR000306">
    <property type="entry name" value="Znf_FYVE"/>
</dbReference>
<accession>A0A485L260</accession>
<dbReference type="Gene3D" id="3.30.40.10">
    <property type="entry name" value="Zinc/RING finger domain, C3HC4 (zinc finger)"/>
    <property type="match status" value="1"/>
</dbReference>
<organism evidence="8 9">
    <name type="scientific">Aphanomyces stellatus</name>
    <dbReference type="NCBI Taxonomy" id="120398"/>
    <lineage>
        <taxon>Eukaryota</taxon>
        <taxon>Sar</taxon>
        <taxon>Stramenopiles</taxon>
        <taxon>Oomycota</taxon>
        <taxon>Saprolegniomycetes</taxon>
        <taxon>Saprolegniales</taxon>
        <taxon>Verrucalvaceae</taxon>
        <taxon>Aphanomyces</taxon>
    </lineage>
</organism>
<evidence type="ECO:0000256" key="3">
    <source>
        <dbReference type="ARBA" id="ARBA00022833"/>
    </source>
</evidence>
<dbReference type="Gene3D" id="3.30.530.20">
    <property type="match status" value="1"/>
</dbReference>
<dbReference type="InterPro" id="IPR023393">
    <property type="entry name" value="START-like_dom_sf"/>
</dbReference>
<keyword evidence="9" id="KW-1185">Reference proteome</keyword>
<feature type="compositionally biased region" description="Polar residues" evidence="5">
    <location>
        <begin position="346"/>
        <end position="355"/>
    </location>
</feature>
<keyword evidence="3" id="KW-0862">Zinc</keyword>
<evidence type="ECO:0000256" key="2">
    <source>
        <dbReference type="ARBA" id="ARBA00022771"/>
    </source>
</evidence>
<evidence type="ECO:0000313" key="9">
    <source>
        <dbReference type="Proteomes" id="UP000332933"/>
    </source>
</evidence>
<name>A0A485L260_9STRA</name>
<dbReference type="EMBL" id="CAADRA010005596">
    <property type="protein sequence ID" value="VFT91610.1"/>
    <property type="molecule type" value="Genomic_DNA"/>
</dbReference>
<dbReference type="Pfam" id="PF01363">
    <property type="entry name" value="FYVE"/>
    <property type="match status" value="1"/>
</dbReference>
<dbReference type="PANTHER" id="PTHR13510:SF44">
    <property type="entry name" value="RABENOSYN-5"/>
    <property type="match status" value="1"/>
</dbReference>
<feature type="domain" description="FYVE-type" evidence="6">
    <location>
        <begin position="273"/>
        <end position="327"/>
    </location>
</feature>